<protein>
    <submittedName>
        <fullName evidence="2">Uncharacterized protein</fullName>
    </submittedName>
</protein>
<keyword evidence="1" id="KW-0812">Transmembrane</keyword>
<accession>A0A0E9TT81</accession>
<reference evidence="2" key="1">
    <citation type="submission" date="2014-11" db="EMBL/GenBank/DDBJ databases">
        <authorList>
            <person name="Amaro Gonzalez C."/>
        </authorList>
    </citation>
    <scope>NUCLEOTIDE SEQUENCE</scope>
</reference>
<dbReference type="EMBL" id="GBXM01051846">
    <property type="protein sequence ID" value="JAH56731.1"/>
    <property type="molecule type" value="Transcribed_RNA"/>
</dbReference>
<feature type="transmembrane region" description="Helical" evidence="1">
    <location>
        <begin position="19"/>
        <end position="40"/>
    </location>
</feature>
<evidence type="ECO:0000256" key="1">
    <source>
        <dbReference type="SAM" id="Phobius"/>
    </source>
</evidence>
<name>A0A0E9TT81_ANGAN</name>
<reference evidence="2" key="2">
    <citation type="journal article" date="2015" name="Fish Shellfish Immunol.">
        <title>Early steps in the European eel (Anguilla anguilla)-Vibrio vulnificus interaction in the gills: Role of the RtxA13 toxin.</title>
        <authorList>
            <person name="Callol A."/>
            <person name="Pajuelo D."/>
            <person name="Ebbesson L."/>
            <person name="Teles M."/>
            <person name="MacKenzie S."/>
            <person name="Amaro C."/>
        </authorList>
    </citation>
    <scope>NUCLEOTIDE SEQUENCE</scope>
</reference>
<sequence>MDQTHHCSVVCKFKGELHFITLLLLMTDIVLLMNMSPLYFSI</sequence>
<keyword evidence="1" id="KW-1133">Transmembrane helix</keyword>
<organism evidence="2">
    <name type="scientific">Anguilla anguilla</name>
    <name type="common">European freshwater eel</name>
    <name type="synonym">Muraena anguilla</name>
    <dbReference type="NCBI Taxonomy" id="7936"/>
    <lineage>
        <taxon>Eukaryota</taxon>
        <taxon>Metazoa</taxon>
        <taxon>Chordata</taxon>
        <taxon>Craniata</taxon>
        <taxon>Vertebrata</taxon>
        <taxon>Euteleostomi</taxon>
        <taxon>Actinopterygii</taxon>
        <taxon>Neopterygii</taxon>
        <taxon>Teleostei</taxon>
        <taxon>Anguilliformes</taxon>
        <taxon>Anguillidae</taxon>
        <taxon>Anguilla</taxon>
    </lineage>
</organism>
<proteinExistence type="predicted"/>
<keyword evidence="1" id="KW-0472">Membrane</keyword>
<evidence type="ECO:0000313" key="2">
    <source>
        <dbReference type="EMBL" id="JAH56731.1"/>
    </source>
</evidence>
<dbReference type="AlphaFoldDB" id="A0A0E9TT81"/>